<evidence type="ECO:0000313" key="2">
    <source>
        <dbReference type="Proteomes" id="UP000320772"/>
    </source>
</evidence>
<dbReference type="Proteomes" id="UP000320772">
    <property type="component" value="Unassembled WGS sequence"/>
</dbReference>
<evidence type="ECO:0000313" key="1">
    <source>
        <dbReference type="EMBL" id="GEB03534.1"/>
    </source>
</evidence>
<sequence length="85" mass="9650">MRRFRETAVGEQQTLFAIVLDRWMKDRETYASQAAISLDRATLNHFSRYLADVQDLAESPENLIGLGMLTRNASGRMFFTSFSAG</sequence>
<dbReference type="AlphaFoldDB" id="A0A4Y3M4I5"/>
<keyword evidence="2" id="KW-1185">Reference proteome</keyword>
<protein>
    <submittedName>
        <fullName evidence="1">Uncharacterized protein</fullName>
    </submittedName>
</protein>
<organism evidence="1 2">
    <name type="scientific">Gluconobacter roseus NBRC 3990</name>
    <dbReference type="NCBI Taxonomy" id="1307950"/>
    <lineage>
        <taxon>Bacteria</taxon>
        <taxon>Pseudomonadati</taxon>
        <taxon>Pseudomonadota</taxon>
        <taxon>Alphaproteobacteria</taxon>
        <taxon>Acetobacterales</taxon>
        <taxon>Acetobacteraceae</taxon>
        <taxon>Gluconobacter</taxon>
    </lineage>
</organism>
<dbReference type="EMBL" id="BJLY01000002">
    <property type="protein sequence ID" value="GEB03534.1"/>
    <property type="molecule type" value="Genomic_DNA"/>
</dbReference>
<proteinExistence type="predicted"/>
<gene>
    <name evidence="1" type="ORF">GRO01_11100</name>
</gene>
<name>A0A4Y3M4I5_9PROT</name>
<reference evidence="1 2" key="1">
    <citation type="submission" date="2019-06" db="EMBL/GenBank/DDBJ databases">
        <title>Whole genome shotgun sequence of Gluconobacter roseus NBRC 3990.</title>
        <authorList>
            <person name="Hosoyama A."/>
            <person name="Uohara A."/>
            <person name="Ohji S."/>
            <person name="Ichikawa N."/>
        </authorList>
    </citation>
    <scope>NUCLEOTIDE SEQUENCE [LARGE SCALE GENOMIC DNA]</scope>
    <source>
        <strain evidence="1 2">NBRC 3990</strain>
    </source>
</reference>
<accession>A0A4Y3M4I5</accession>
<comment type="caution">
    <text evidence="1">The sequence shown here is derived from an EMBL/GenBank/DDBJ whole genome shotgun (WGS) entry which is preliminary data.</text>
</comment>